<dbReference type="InterPro" id="IPR024529">
    <property type="entry name" value="ECF_trnsprt_substrate-spec"/>
</dbReference>
<evidence type="ECO:0000313" key="2">
    <source>
        <dbReference type="EMBL" id="QNO16698.1"/>
    </source>
</evidence>
<dbReference type="Proteomes" id="UP000516160">
    <property type="component" value="Chromosome"/>
</dbReference>
<proteinExistence type="predicted"/>
<keyword evidence="1" id="KW-1133">Transmembrane helix</keyword>
<feature type="transmembrane region" description="Helical" evidence="1">
    <location>
        <begin position="38"/>
        <end position="57"/>
    </location>
</feature>
<organism evidence="2 3">
    <name type="scientific">Alkalicella caledoniensis</name>
    <dbReference type="NCBI Taxonomy" id="2731377"/>
    <lineage>
        <taxon>Bacteria</taxon>
        <taxon>Bacillati</taxon>
        <taxon>Bacillota</taxon>
        <taxon>Clostridia</taxon>
        <taxon>Eubacteriales</taxon>
        <taxon>Proteinivoracaceae</taxon>
        <taxon>Alkalicella</taxon>
    </lineage>
</organism>
<accession>A0A7G9WDD6</accession>
<keyword evidence="3" id="KW-1185">Reference proteome</keyword>
<dbReference type="GO" id="GO:0022857">
    <property type="term" value="F:transmembrane transporter activity"/>
    <property type="evidence" value="ECO:0007669"/>
    <property type="project" value="InterPro"/>
</dbReference>
<keyword evidence="1" id="KW-0472">Membrane</keyword>
<name>A0A7G9WDD6_ALKCA</name>
<feature type="transmembrane region" description="Helical" evidence="1">
    <location>
        <begin position="63"/>
        <end position="91"/>
    </location>
</feature>
<feature type="transmembrane region" description="Helical" evidence="1">
    <location>
        <begin position="103"/>
        <end position="126"/>
    </location>
</feature>
<dbReference type="KEGG" id="acae:HYG86_12480"/>
<gene>
    <name evidence="2" type="ORF">HYG86_12480</name>
</gene>
<evidence type="ECO:0000313" key="3">
    <source>
        <dbReference type="Proteomes" id="UP000516160"/>
    </source>
</evidence>
<feature type="transmembrane region" description="Helical" evidence="1">
    <location>
        <begin position="146"/>
        <end position="168"/>
    </location>
</feature>
<dbReference type="EMBL" id="CP058559">
    <property type="protein sequence ID" value="QNO16698.1"/>
    <property type="molecule type" value="Genomic_DNA"/>
</dbReference>
<dbReference type="Gene3D" id="1.10.1760.20">
    <property type="match status" value="1"/>
</dbReference>
<dbReference type="AlphaFoldDB" id="A0A7G9WDD6"/>
<protein>
    <submittedName>
        <fullName evidence="2">ECF transporter S component</fullName>
    </submittedName>
</protein>
<reference evidence="2 3" key="1">
    <citation type="submission" date="2020-07" db="EMBL/GenBank/DDBJ databases">
        <title>Alkalicella. sp. LB2 genome.</title>
        <authorList>
            <person name="Postec A."/>
            <person name="Quemeneur M."/>
        </authorList>
    </citation>
    <scope>NUCLEOTIDE SEQUENCE [LARGE SCALE GENOMIC DNA]</scope>
    <source>
        <strain evidence="2 3">LB2</strain>
    </source>
</reference>
<feature type="transmembrane region" description="Helical" evidence="1">
    <location>
        <begin position="6"/>
        <end position="26"/>
    </location>
</feature>
<dbReference type="Pfam" id="PF12822">
    <property type="entry name" value="ECF_trnsprt"/>
    <property type="match status" value="1"/>
</dbReference>
<sequence>MLKKDTIFITRTGLLLALALVFQLGFRLFAQPVVGPMVNFVLIFSAIYVGTLSGVIIGALTPLIAFMVGIMPLFPVVPFVMIGNALLVIVFNYIRQKIRLNTNYVAVVVGALVKYGFLAISARYMVGLFIPVVPPPLVASLSLPQLYTALVGGGLAVVVAEVVGKALVKEPVQN</sequence>
<keyword evidence="1" id="KW-0812">Transmembrane</keyword>
<evidence type="ECO:0000256" key="1">
    <source>
        <dbReference type="SAM" id="Phobius"/>
    </source>
</evidence>